<dbReference type="eggNOG" id="COG0168">
    <property type="taxonomic scope" value="Bacteria"/>
</dbReference>
<keyword evidence="7" id="KW-0406">Ion transport</keyword>
<evidence type="ECO:0000256" key="2">
    <source>
        <dbReference type="ARBA" id="ARBA00009137"/>
    </source>
</evidence>
<keyword evidence="6 9" id="KW-1133">Transmembrane helix</keyword>
<keyword evidence="3" id="KW-0813">Transport</keyword>
<gene>
    <name evidence="10" type="ORF">BMAGN_1192</name>
</gene>
<name>A0A087BEN5_9BIFI</name>
<dbReference type="GO" id="GO:0005886">
    <property type="term" value="C:plasma membrane"/>
    <property type="evidence" value="ECO:0007669"/>
    <property type="project" value="UniProtKB-SubCell"/>
</dbReference>
<dbReference type="STRING" id="1692.BMAGN_1192"/>
<evidence type="ECO:0000256" key="3">
    <source>
        <dbReference type="ARBA" id="ARBA00022448"/>
    </source>
</evidence>
<evidence type="ECO:0000313" key="10">
    <source>
        <dbReference type="EMBL" id="KFI69485.1"/>
    </source>
</evidence>
<sequence>MAKQGLSQSRARAGHTVIMDALGFACCYLFIFLLGSMAMTITAHASFTNAMFEFASSLGTVGLSIGLTGPATNSATLVVEMIGMVFGRLEIFVIITAVMASCHLVKDEYRLHQRKN</sequence>
<evidence type="ECO:0000256" key="9">
    <source>
        <dbReference type="SAM" id="Phobius"/>
    </source>
</evidence>
<dbReference type="GO" id="GO:0030001">
    <property type="term" value="P:metal ion transport"/>
    <property type="evidence" value="ECO:0007669"/>
    <property type="project" value="UniProtKB-ARBA"/>
</dbReference>
<keyword evidence="5 9" id="KW-0812">Transmembrane</keyword>
<evidence type="ECO:0000256" key="7">
    <source>
        <dbReference type="ARBA" id="ARBA00023065"/>
    </source>
</evidence>
<dbReference type="Pfam" id="PF02386">
    <property type="entry name" value="TrkH"/>
    <property type="match status" value="1"/>
</dbReference>
<protein>
    <submittedName>
        <fullName evidence="10">K+ uptake transporter</fullName>
    </submittedName>
</protein>
<dbReference type="RefSeq" id="WP_022859890.1">
    <property type="nucleotide sequence ID" value="NZ_JGZB01000001.1"/>
</dbReference>
<reference evidence="10 11" key="1">
    <citation type="submission" date="2014-03" db="EMBL/GenBank/DDBJ databases">
        <title>Genomics of Bifidobacteria.</title>
        <authorList>
            <person name="Ventura M."/>
            <person name="Milani C."/>
            <person name="Lugli G.A."/>
        </authorList>
    </citation>
    <scope>NUCLEOTIDE SEQUENCE [LARGE SCALE GENOMIC DNA]</scope>
    <source>
        <strain evidence="10 11">LMG 11591</strain>
    </source>
</reference>
<evidence type="ECO:0000256" key="1">
    <source>
        <dbReference type="ARBA" id="ARBA00004651"/>
    </source>
</evidence>
<keyword evidence="8 9" id="KW-0472">Membrane</keyword>
<feature type="transmembrane region" description="Helical" evidence="9">
    <location>
        <begin position="85"/>
        <end position="105"/>
    </location>
</feature>
<dbReference type="PANTHER" id="PTHR32024">
    <property type="entry name" value="TRK SYSTEM POTASSIUM UPTAKE PROTEIN TRKG-RELATED"/>
    <property type="match status" value="1"/>
</dbReference>
<evidence type="ECO:0000256" key="6">
    <source>
        <dbReference type="ARBA" id="ARBA00022989"/>
    </source>
</evidence>
<proteinExistence type="inferred from homology"/>
<dbReference type="Proteomes" id="UP000029052">
    <property type="component" value="Unassembled WGS sequence"/>
</dbReference>
<evidence type="ECO:0000256" key="5">
    <source>
        <dbReference type="ARBA" id="ARBA00022692"/>
    </source>
</evidence>
<dbReference type="EMBL" id="JGZB01000001">
    <property type="protein sequence ID" value="KFI69485.1"/>
    <property type="molecule type" value="Genomic_DNA"/>
</dbReference>
<dbReference type="AlphaFoldDB" id="A0A087BEN5"/>
<accession>A0A087BEN5</accession>
<evidence type="ECO:0000256" key="8">
    <source>
        <dbReference type="ARBA" id="ARBA00023136"/>
    </source>
</evidence>
<comment type="subcellular location">
    <subcellularLocation>
        <location evidence="1">Cell membrane</location>
        <topology evidence="1">Multi-pass membrane protein</topology>
    </subcellularLocation>
</comment>
<keyword evidence="11" id="KW-1185">Reference proteome</keyword>
<dbReference type="InterPro" id="IPR003445">
    <property type="entry name" value="Cat_transpt"/>
</dbReference>
<comment type="similarity">
    <text evidence="2">Belongs to the TrkH potassium transport family.</text>
</comment>
<evidence type="ECO:0000313" key="11">
    <source>
        <dbReference type="Proteomes" id="UP000029052"/>
    </source>
</evidence>
<dbReference type="PANTHER" id="PTHR32024:SF2">
    <property type="entry name" value="TRK SYSTEM POTASSIUM UPTAKE PROTEIN TRKG-RELATED"/>
    <property type="match status" value="1"/>
</dbReference>
<evidence type="ECO:0000256" key="4">
    <source>
        <dbReference type="ARBA" id="ARBA00022475"/>
    </source>
</evidence>
<comment type="caution">
    <text evidence="10">The sequence shown here is derived from an EMBL/GenBank/DDBJ whole genome shotgun (WGS) entry which is preliminary data.</text>
</comment>
<keyword evidence="4" id="KW-1003">Cell membrane</keyword>
<organism evidence="10 11">
    <name type="scientific">Bifidobacterium magnum</name>
    <dbReference type="NCBI Taxonomy" id="1692"/>
    <lineage>
        <taxon>Bacteria</taxon>
        <taxon>Bacillati</taxon>
        <taxon>Actinomycetota</taxon>
        <taxon>Actinomycetes</taxon>
        <taxon>Bifidobacteriales</taxon>
        <taxon>Bifidobacteriaceae</taxon>
        <taxon>Bifidobacterium</taxon>
    </lineage>
</organism>
<dbReference type="GO" id="GO:0008324">
    <property type="term" value="F:monoatomic cation transmembrane transporter activity"/>
    <property type="evidence" value="ECO:0007669"/>
    <property type="project" value="InterPro"/>
</dbReference>
<feature type="transmembrane region" description="Helical" evidence="9">
    <location>
        <begin position="21"/>
        <end position="47"/>
    </location>
</feature>